<evidence type="ECO:0000256" key="1">
    <source>
        <dbReference type="SAM" id="MobiDB-lite"/>
    </source>
</evidence>
<evidence type="ECO:0000256" key="2">
    <source>
        <dbReference type="SAM" id="Phobius"/>
    </source>
</evidence>
<keyword evidence="2" id="KW-0812">Transmembrane</keyword>
<dbReference type="KEGG" id="daur:Daura_34990"/>
<keyword evidence="2" id="KW-1133">Transmembrane helix</keyword>
<dbReference type="EMBL" id="CP073767">
    <property type="protein sequence ID" value="UWZ51892.1"/>
    <property type="molecule type" value="Genomic_DNA"/>
</dbReference>
<accession>A0A9Q9ID78</accession>
<keyword evidence="4" id="KW-1185">Reference proteome</keyword>
<feature type="transmembrane region" description="Helical" evidence="2">
    <location>
        <begin position="12"/>
        <end position="35"/>
    </location>
</feature>
<evidence type="ECO:0000313" key="3">
    <source>
        <dbReference type="EMBL" id="UWZ51892.1"/>
    </source>
</evidence>
<dbReference type="AlphaFoldDB" id="A0A9Q9ID78"/>
<dbReference type="Proteomes" id="UP001058003">
    <property type="component" value="Chromosome"/>
</dbReference>
<feature type="compositionally biased region" description="Gly residues" evidence="1">
    <location>
        <begin position="12"/>
        <end position="22"/>
    </location>
</feature>
<feature type="region of interest" description="Disordered" evidence="1">
    <location>
        <begin position="1"/>
        <end position="22"/>
    </location>
</feature>
<organism evidence="3 4">
    <name type="scientific">Dactylosporangium aurantiacum</name>
    <dbReference type="NCBI Taxonomy" id="35754"/>
    <lineage>
        <taxon>Bacteria</taxon>
        <taxon>Bacillati</taxon>
        <taxon>Actinomycetota</taxon>
        <taxon>Actinomycetes</taxon>
        <taxon>Micromonosporales</taxon>
        <taxon>Micromonosporaceae</taxon>
        <taxon>Dactylosporangium</taxon>
    </lineage>
</organism>
<gene>
    <name evidence="3" type="ORF">Daura_34990</name>
</gene>
<proteinExistence type="predicted"/>
<sequence>MKSTGMKSTGAGLSGVGSSGVGSSGGALVVLVLFVREQCVRAAGRSWRQADLGVGASGRGSVGAMERRAVWGAPSCELARCERR</sequence>
<name>A0A9Q9ID78_9ACTN</name>
<evidence type="ECO:0000313" key="4">
    <source>
        <dbReference type="Proteomes" id="UP001058003"/>
    </source>
</evidence>
<protein>
    <submittedName>
        <fullName evidence="3">Uncharacterized protein</fullName>
    </submittedName>
</protein>
<keyword evidence="2" id="KW-0472">Membrane</keyword>
<dbReference type="RefSeq" id="WP_260709520.1">
    <property type="nucleotide sequence ID" value="NZ_CP073767.1"/>
</dbReference>
<reference evidence="3" key="1">
    <citation type="submission" date="2021-04" db="EMBL/GenBank/DDBJ databases">
        <title>Dactylosporangium aurantiacum NRRL B-8018 full assembly.</title>
        <authorList>
            <person name="Hartkoorn R.C."/>
            <person name="Beaudoing E."/>
            <person name="Hot D."/>
        </authorList>
    </citation>
    <scope>NUCLEOTIDE SEQUENCE</scope>
    <source>
        <strain evidence="3">NRRL B-8018</strain>
    </source>
</reference>